<accession>A0A095C5G8</accession>
<organism evidence="1">
    <name type="scientific">Schistosoma haematobium</name>
    <name type="common">Blood fluke</name>
    <dbReference type="NCBI Taxonomy" id="6185"/>
    <lineage>
        <taxon>Eukaryota</taxon>
        <taxon>Metazoa</taxon>
        <taxon>Spiralia</taxon>
        <taxon>Lophotrochozoa</taxon>
        <taxon>Platyhelminthes</taxon>
        <taxon>Trematoda</taxon>
        <taxon>Digenea</taxon>
        <taxon>Strigeidida</taxon>
        <taxon>Schistosomatoidea</taxon>
        <taxon>Schistosomatidae</taxon>
        <taxon>Schistosoma</taxon>
    </lineage>
</organism>
<gene>
    <name evidence="1" type="ORF">MS3_05476</name>
</gene>
<evidence type="ECO:0000313" key="1">
    <source>
        <dbReference type="EMBL" id="KGB37153.1"/>
    </source>
</evidence>
<protein>
    <submittedName>
        <fullName evidence="1">Uncharacterized protein</fullName>
    </submittedName>
</protein>
<reference evidence="1" key="1">
    <citation type="journal article" date="2012" name="Nat. Genet.">
        <title>Whole-genome sequence of Schistosoma haematobium.</title>
        <authorList>
            <person name="Young N.D."/>
            <person name="Jex A.R."/>
            <person name="Li B."/>
            <person name="Liu S."/>
            <person name="Yang L."/>
            <person name="Xiong Z."/>
            <person name="Li Y."/>
            <person name="Cantacessi C."/>
            <person name="Hall R.S."/>
            <person name="Xu X."/>
            <person name="Chen F."/>
            <person name="Wu X."/>
            <person name="Zerlotini A."/>
            <person name="Oliveira G."/>
            <person name="Hofmann A."/>
            <person name="Zhang G."/>
            <person name="Fang X."/>
            <person name="Kang Y."/>
            <person name="Campbell B.E."/>
            <person name="Loukas A."/>
            <person name="Ranganathan S."/>
            <person name="Rollinson D."/>
            <person name="Rinaldi G."/>
            <person name="Brindley P.J."/>
            <person name="Yang H."/>
            <person name="Wang J."/>
            <person name="Wang J."/>
            <person name="Gasser R.B."/>
        </authorList>
    </citation>
    <scope>NUCLEOTIDE SEQUENCE [LARGE SCALE GENOMIC DNA]</scope>
</reference>
<name>A0A095C5G8_SCHHA</name>
<dbReference type="EMBL" id="KL250850">
    <property type="protein sequence ID" value="KGB37153.1"/>
    <property type="molecule type" value="Genomic_DNA"/>
</dbReference>
<proteinExistence type="predicted"/>
<dbReference type="AlphaFoldDB" id="A0A095C5G8"/>
<sequence>MKLSGSNIASATDIRHSSRVNYSPGTGEYIGLTKQWVNHAPLHKSRNINSGTGLIQIYNEVPQKGEPNYGNYLPSKVVPGKNIVHTNTPQNVHGKFKCMYAVNKVNDECMNMNITNSFKKCQNNDDDDDNLSE</sequence>